<dbReference type="Gene3D" id="3.50.4.10">
    <property type="entry name" value="Hepatocyte Growth Factor"/>
    <property type="match status" value="1"/>
</dbReference>
<evidence type="ECO:0000259" key="3">
    <source>
        <dbReference type="SMART" id="SM00223"/>
    </source>
</evidence>
<organism evidence="4 5">
    <name type="scientific">Neotoma lepida</name>
    <name type="common">Desert woodrat</name>
    <dbReference type="NCBI Taxonomy" id="56216"/>
    <lineage>
        <taxon>Eukaryota</taxon>
        <taxon>Metazoa</taxon>
        <taxon>Chordata</taxon>
        <taxon>Craniata</taxon>
        <taxon>Vertebrata</taxon>
        <taxon>Euteleostomi</taxon>
        <taxon>Mammalia</taxon>
        <taxon>Eutheria</taxon>
        <taxon>Euarchontoglires</taxon>
        <taxon>Glires</taxon>
        <taxon>Rodentia</taxon>
        <taxon>Myomorpha</taxon>
        <taxon>Muroidea</taxon>
        <taxon>Cricetidae</taxon>
        <taxon>Neotominae</taxon>
        <taxon>Neotoma</taxon>
    </lineage>
</organism>
<dbReference type="InterPro" id="IPR000177">
    <property type="entry name" value="Apple"/>
</dbReference>
<dbReference type="Proteomes" id="UP000092124">
    <property type="component" value="Unassembled WGS sequence"/>
</dbReference>
<dbReference type="EMBL" id="LZPO01117157">
    <property type="protein sequence ID" value="OBS57339.1"/>
    <property type="molecule type" value="Genomic_DNA"/>
</dbReference>
<comment type="caution">
    <text evidence="4">The sequence shown here is derived from an EMBL/GenBank/DDBJ whole genome shotgun (WGS) entry which is preliminary data.</text>
</comment>
<keyword evidence="5" id="KW-1185">Reference proteome</keyword>
<evidence type="ECO:0000313" key="4">
    <source>
        <dbReference type="EMBL" id="OBS57339.1"/>
    </source>
</evidence>
<dbReference type="SMART" id="SM00223">
    <property type="entry name" value="APPLE"/>
    <property type="match status" value="1"/>
</dbReference>
<dbReference type="GO" id="GO:0005576">
    <property type="term" value="C:extracellular region"/>
    <property type="evidence" value="ECO:0007669"/>
    <property type="project" value="InterPro"/>
</dbReference>
<name>A0A1A6FUU5_NEOLE</name>
<gene>
    <name evidence="4" type="ORF">A6R68_11536</name>
</gene>
<dbReference type="STRING" id="56216.A0A1A6FUU5"/>
<dbReference type="Pfam" id="PF00024">
    <property type="entry name" value="PAN_1"/>
    <property type="match status" value="1"/>
</dbReference>
<dbReference type="GO" id="GO:0006508">
    <property type="term" value="P:proteolysis"/>
    <property type="evidence" value="ECO:0007669"/>
    <property type="project" value="InterPro"/>
</dbReference>
<evidence type="ECO:0000313" key="5">
    <source>
        <dbReference type="Proteomes" id="UP000092124"/>
    </source>
</evidence>
<feature type="domain" description="Apple" evidence="3">
    <location>
        <begin position="10"/>
        <end position="70"/>
    </location>
</feature>
<evidence type="ECO:0000256" key="1">
    <source>
        <dbReference type="ARBA" id="ARBA00022737"/>
    </source>
</evidence>
<reference evidence="4 5" key="1">
    <citation type="submission" date="2016-06" db="EMBL/GenBank/DDBJ databases">
        <title>The Draft Genome Sequence and Annotation of the Desert Woodrat Neotoma lepida.</title>
        <authorList>
            <person name="Campbell M."/>
            <person name="Oakeson K.F."/>
            <person name="Yandell M."/>
            <person name="Halpert J.R."/>
            <person name="Dearing D."/>
        </authorList>
    </citation>
    <scope>NUCLEOTIDE SEQUENCE [LARGE SCALE GENOMIC DNA]</scope>
    <source>
        <strain evidence="4">417</strain>
        <tissue evidence="4">Liver</tissue>
    </source>
</reference>
<proteinExistence type="predicted"/>
<dbReference type="OrthoDB" id="9448935at2759"/>
<protein>
    <recommendedName>
        <fullName evidence="3">Apple domain-containing protein</fullName>
    </recommendedName>
</protein>
<evidence type="ECO:0000256" key="2">
    <source>
        <dbReference type="ARBA" id="ARBA00023157"/>
    </source>
</evidence>
<sequence length="74" mass="8686">MLFIGEFTGCPMDMFQHFAFADLDVGQVITPDVFVCRTTCTFHPTCLFFTFYKNEWKIESQRLSVPTSFCQREK</sequence>
<dbReference type="InterPro" id="IPR003609">
    <property type="entry name" value="Pan_app"/>
</dbReference>
<keyword evidence="1" id="KW-0677">Repeat</keyword>
<keyword evidence="2" id="KW-1015">Disulfide bond</keyword>
<dbReference type="AlphaFoldDB" id="A0A1A6FUU5"/>
<accession>A0A1A6FUU5</accession>